<evidence type="ECO:0000256" key="1">
    <source>
        <dbReference type="SAM" id="MobiDB-lite"/>
    </source>
</evidence>
<dbReference type="AlphaFoldDB" id="A0A3B0WKI6"/>
<sequence>MIKLFVILIFILIISFLFVFSTNNDFVDQTVIIEHVDYDEGTIHLLGSNGQKHTGILQGVNWQSDGQVLSEIKQLINNARKNSIVFSKKGNELVIWFQTASGSENLNKAVIKIIEKYDNKKNNESIHNNIPSSKGEQARAESS</sequence>
<evidence type="ECO:0000313" key="2">
    <source>
        <dbReference type="EMBL" id="VAW55821.1"/>
    </source>
</evidence>
<accession>A0A3B0WKI6</accession>
<feature type="compositionally biased region" description="Polar residues" evidence="1">
    <location>
        <begin position="125"/>
        <end position="135"/>
    </location>
</feature>
<protein>
    <submittedName>
        <fullName evidence="2">Uncharacterized protein</fullName>
    </submittedName>
</protein>
<feature type="region of interest" description="Disordered" evidence="1">
    <location>
        <begin position="123"/>
        <end position="143"/>
    </location>
</feature>
<reference evidence="2" key="1">
    <citation type="submission" date="2018-06" db="EMBL/GenBank/DDBJ databases">
        <authorList>
            <person name="Zhirakovskaya E."/>
        </authorList>
    </citation>
    <scope>NUCLEOTIDE SEQUENCE</scope>
</reference>
<name>A0A3B0WKI6_9ZZZZ</name>
<gene>
    <name evidence="2" type="ORF">MNBD_GAMMA07-1564</name>
</gene>
<dbReference type="EMBL" id="UOFF01000122">
    <property type="protein sequence ID" value="VAW55821.1"/>
    <property type="molecule type" value="Genomic_DNA"/>
</dbReference>
<organism evidence="2">
    <name type="scientific">hydrothermal vent metagenome</name>
    <dbReference type="NCBI Taxonomy" id="652676"/>
    <lineage>
        <taxon>unclassified sequences</taxon>
        <taxon>metagenomes</taxon>
        <taxon>ecological metagenomes</taxon>
    </lineage>
</organism>
<proteinExistence type="predicted"/>